<dbReference type="InterPro" id="IPR005901">
    <property type="entry name" value="GLPGLI"/>
</dbReference>
<sequence>MKKLLLVLFVVSFAFIQAQQTANRFFYEFTFKPKKQIEVTDKVMTILDILDKKSVYEDFTTRAQDSIVKNVVETAAKTGQRYDLAGYVKVPKFDHKITKSYPDMEKVYVQDWAGPSLFGYNDVVKFDWKILNEKEKIGEYNAQKATTEFGGRKWTAWFSTDFPFQDGPYKFYGLPGLIVKIEDTEKNFSWVLQGNKKIEDYDEVSYTQRMVERQDMVFTPIQTTKEKFEKALESYRSDPLRRLRQKLTPEMMSEMVPGENRTVGEMFREEEKKEKAKIDAYNNPIEILLKK</sequence>
<accession>A0ABU1LED5</accession>
<evidence type="ECO:0000313" key="2">
    <source>
        <dbReference type="EMBL" id="MDR6405069.1"/>
    </source>
</evidence>
<name>A0ABU1LED5_9FLAO</name>
<dbReference type="NCBIfam" id="TIGR01200">
    <property type="entry name" value="GLPGLI"/>
    <property type="match status" value="1"/>
</dbReference>
<dbReference type="Proteomes" id="UP001184853">
    <property type="component" value="Unassembled WGS sequence"/>
</dbReference>
<evidence type="ECO:0000313" key="3">
    <source>
        <dbReference type="Proteomes" id="UP001184853"/>
    </source>
</evidence>
<feature type="signal peptide" evidence="1">
    <location>
        <begin position="1"/>
        <end position="18"/>
    </location>
</feature>
<feature type="chain" id="PRO_5047100542" evidence="1">
    <location>
        <begin position="19"/>
        <end position="291"/>
    </location>
</feature>
<evidence type="ECO:0000256" key="1">
    <source>
        <dbReference type="SAM" id="SignalP"/>
    </source>
</evidence>
<dbReference type="EMBL" id="JAVDQS010000004">
    <property type="protein sequence ID" value="MDR6405069.1"/>
    <property type="molecule type" value="Genomic_DNA"/>
</dbReference>
<organism evidence="2 3">
    <name type="scientific">Chryseobacterium geocarposphaerae</name>
    <dbReference type="NCBI Taxonomy" id="1416776"/>
    <lineage>
        <taxon>Bacteria</taxon>
        <taxon>Pseudomonadati</taxon>
        <taxon>Bacteroidota</taxon>
        <taxon>Flavobacteriia</taxon>
        <taxon>Flavobacteriales</taxon>
        <taxon>Weeksellaceae</taxon>
        <taxon>Chryseobacterium group</taxon>
        <taxon>Chryseobacterium</taxon>
    </lineage>
</organism>
<reference evidence="2 3" key="1">
    <citation type="submission" date="2023-07" db="EMBL/GenBank/DDBJ databases">
        <title>Sorghum-associated microbial communities from plants grown in Nebraska, USA.</title>
        <authorList>
            <person name="Schachtman D."/>
        </authorList>
    </citation>
    <scope>NUCLEOTIDE SEQUENCE [LARGE SCALE GENOMIC DNA]</scope>
    <source>
        <strain evidence="2 3">DS1709</strain>
    </source>
</reference>
<gene>
    <name evidence="2" type="ORF">J2781_001993</name>
</gene>
<keyword evidence="3" id="KW-1185">Reference proteome</keyword>
<keyword evidence="1" id="KW-0732">Signal</keyword>
<dbReference type="Pfam" id="PF09697">
    <property type="entry name" value="Porph_ging"/>
    <property type="match status" value="1"/>
</dbReference>
<dbReference type="RefSeq" id="WP_115982951.1">
    <property type="nucleotide sequence ID" value="NZ_JAVDQS010000004.1"/>
</dbReference>
<protein>
    <submittedName>
        <fullName evidence="2">GLPGLI family protein</fullName>
    </submittedName>
</protein>
<proteinExistence type="predicted"/>
<comment type="caution">
    <text evidence="2">The sequence shown here is derived from an EMBL/GenBank/DDBJ whole genome shotgun (WGS) entry which is preliminary data.</text>
</comment>